<sequence>MYRRRMSTIDSSSPSVSSPSIFTPTKPTALRDQSIDDSGSLGSSKSDSSYKDGNSNNKDRDSKLQNTRHRLVYEYQKLQELSIKGLYVIPSFTSIFEWHCVLFIRNRVYRSSVIRFVIIIPDDFPEECPVVKFQTPVFHPLIGMDGEFDLTHHFHDWKPEKYMIGHILCYIKNVFHNPDKYNYPALNPEAEKLLKENYEEYLRKVSHFVKLSIQNVYNNPQHTPIVFAEEWKDKEKFEATKRQILKKDSPTIVDSFKAFFTRK</sequence>
<evidence type="ECO:0000313" key="4">
    <source>
        <dbReference type="Proteomes" id="UP000007797"/>
    </source>
</evidence>
<feature type="domain" description="UBC core" evidence="2">
    <location>
        <begin position="66"/>
        <end position="214"/>
    </location>
</feature>
<dbReference type="KEGG" id="dfa:DFA_12156"/>
<feature type="compositionally biased region" description="Low complexity" evidence="1">
    <location>
        <begin position="11"/>
        <end position="20"/>
    </location>
</feature>
<organism evidence="3 4">
    <name type="scientific">Cavenderia fasciculata</name>
    <name type="common">Slime mold</name>
    <name type="synonym">Dictyostelium fasciculatum</name>
    <dbReference type="NCBI Taxonomy" id="261658"/>
    <lineage>
        <taxon>Eukaryota</taxon>
        <taxon>Amoebozoa</taxon>
        <taxon>Evosea</taxon>
        <taxon>Eumycetozoa</taxon>
        <taxon>Dictyostelia</taxon>
        <taxon>Acytosteliales</taxon>
        <taxon>Cavenderiaceae</taxon>
        <taxon>Cavenderia</taxon>
    </lineage>
</organism>
<evidence type="ECO:0000256" key="1">
    <source>
        <dbReference type="SAM" id="MobiDB-lite"/>
    </source>
</evidence>
<dbReference type="PANTHER" id="PTHR24067">
    <property type="entry name" value="UBIQUITIN-CONJUGATING ENZYME E2"/>
    <property type="match status" value="1"/>
</dbReference>
<evidence type="ECO:0000313" key="3">
    <source>
        <dbReference type="EMBL" id="EGG14384.1"/>
    </source>
</evidence>
<dbReference type="OrthoDB" id="5596422at2759"/>
<gene>
    <name evidence="3" type="ORF">DFA_12156</name>
</gene>
<dbReference type="AlphaFoldDB" id="F4QCA3"/>
<feature type="region of interest" description="Disordered" evidence="1">
    <location>
        <begin position="1"/>
        <end position="63"/>
    </location>
</feature>
<dbReference type="RefSeq" id="XP_004353793.1">
    <property type="nucleotide sequence ID" value="XM_004353741.1"/>
</dbReference>
<dbReference type="SUPFAM" id="SSF54495">
    <property type="entry name" value="UBC-like"/>
    <property type="match status" value="1"/>
</dbReference>
<dbReference type="InterPro" id="IPR016135">
    <property type="entry name" value="UBQ-conjugating_enzyme/RWD"/>
</dbReference>
<dbReference type="STRING" id="1054147.F4QCA3"/>
<dbReference type="SMART" id="SM00212">
    <property type="entry name" value="UBCc"/>
    <property type="match status" value="1"/>
</dbReference>
<dbReference type="OMA" id="WGFPEWR"/>
<dbReference type="InterPro" id="IPR050113">
    <property type="entry name" value="Ub_conjugating_enzyme"/>
</dbReference>
<dbReference type="EMBL" id="GL883029">
    <property type="protein sequence ID" value="EGG14384.1"/>
    <property type="molecule type" value="Genomic_DNA"/>
</dbReference>
<name>F4QCA3_CACFS</name>
<reference evidence="4" key="1">
    <citation type="journal article" date="2011" name="Genome Res.">
        <title>Phylogeny-wide analysis of social amoeba genomes highlights ancient origins for complex intercellular communication.</title>
        <authorList>
            <person name="Heidel A.J."/>
            <person name="Lawal H.M."/>
            <person name="Felder M."/>
            <person name="Schilde C."/>
            <person name="Helps N.R."/>
            <person name="Tunggal B."/>
            <person name="Rivero F."/>
            <person name="John U."/>
            <person name="Schleicher M."/>
            <person name="Eichinger L."/>
            <person name="Platzer M."/>
            <person name="Noegel A.A."/>
            <person name="Schaap P."/>
            <person name="Gloeckner G."/>
        </authorList>
    </citation>
    <scope>NUCLEOTIDE SEQUENCE [LARGE SCALE GENOMIC DNA]</scope>
    <source>
        <strain evidence="4">SH3</strain>
    </source>
</reference>
<dbReference type="Gene3D" id="3.10.110.10">
    <property type="entry name" value="Ubiquitin Conjugating Enzyme"/>
    <property type="match status" value="1"/>
</dbReference>
<dbReference type="Proteomes" id="UP000007797">
    <property type="component" value="Unassembled WGS sequence"/>
</dbReference>
<dbReference type="GeneID" id="14866541"/>
<accession>F4QCA3</accession>
<dbReference type="InterPro" id="IPR000608">
    <property type="entry name" value="UBC"/>
</dbReference>
<evidence type="ECO:0000259" key="2">
    <source>
        <dbReference type="PROSITE" id="PS50127"/>
    </source>
</evidence>
<keyword evidence="4" id="KW-1185">Reference proteome</keyword>
<proteinExistence type="predicted"/>
<dbReference type="Pfam" id="PF00179">
    <property type="entry name" value="UQ_con"/>
    <property type="match status" value="1"/>
</dbReference>
<protein>
    <recommendedName>
        <fullName evidence="2">UBC core domain-containing protein</fullName>
    </recommendedName>
</protein>
<dbReference type="CDD" id="cd23814">
    <property type="entry name" value="UEV_AKTIP"/>
    <property type="match status" value="1"/>
</dbReference>
<feature type="compositionally biased region" description="Low complexity" evidence="1">
    <location>
        <begin position="36"/>
        <end position="56"/>
    </location>
</feature>
<dbReference type="PROSITE" id="PS50127">
    <property type="entry name" value="UBC_2"/>
    <property type="match status" value="1"/>
</dbReference>